<name>A0AAD5H284_9CHLO</name>
<gene>
    <name evidence="2" type="ORF">COHA_005127</name>
</gene>
<reference evidence="2" key="1">
    <citation type="submission" date="2020-11" db="EMBL/GenBank/DDBJ databases">
        <title>Chlorella ohadii genome sequencing and assembly.</title>
        <authorList>
            <person name="Murik O."/>
            <person name="Treves H."/>
            <person name="Kedem I."/>
            <person name="Shotland Y."/>
            <person name="Kaplan A."/>
        </authorList>
    </citation>
    <scope>NUCLEOTIDE SEQUENCE</scope>
    <source>
        <strain evidence="2">1</strain>
    </source>
</reference>
<feature type="compositionally biased region" description="Low complexity" evidence="1">
    <location>
        <begin position="274"/>
        <end position="285"/>
    </location>
</feature>
<protein>
    <submittedName>
        <fullName evidence="2">Uncharacterized protein</fullName>
    </submittedName>
</protein>
<dbReference type="EMBL" id="JADXDR010000067">
    <property type="protein sequence ID" value="KAI7841161.1"/>
    <property type="molecule type" value="Genomic_DNA"/>
</dbReference>
<dbReference type="AlphaFoldDB" id="A0AAD5H284"/>
<evidence type="ECO:0000256" key="1">
    <source>
        <dbReference type="SAM" id="MobiDB-lite"/>
    </source>
</evidence>
<proteinExistence type="predicted"/>
<feature type="region of interest" description="Disordered" evidence="1">
    <location>
        <begin position="483"/>
        <end position="511"/>
    </location>
</feature>
<evidence type="ECO:0000313" key="3">
    <source>
        <dbReference type="Proteomes" id="UP001205105"/>
    </source>
</evidence>
<organism evidence="2 3">
    <name type="scientific">Chlorella ohadii</name>
    <dbReference type="NCBI Taxonomy" id="2649997"/>
    <lineage>
        <taxon>Eukaryota</taxon>
        <taxon>Viridiplantae</taxon>
        <taxon>Chlorophyta</taxon>
        <taxon>core chlorophytes</taxon>
        <taxon>Trebouxiophyceae</taxon>
        <taxon>Chlorellales</taxon>
        <taxon>Chlorellaceae</taxon>
        <taxon>Chlorella clade</taxon>
        <taxon>Chlorella</taxon>
    </lineage>
</organism>
<comment type="caution">
    <text evidence="2">The sequence shown here is derived from an EMBL/GenBank/DDBJ whole genome shotgun (WGS) entry which is preliminary data.</text>
</comment>
<evidence type="ECO:0000313" key="2">
    <source>
        <dbReference type="EMBL" id="KAI7841161.1"/>
    </source>
</evidence>
<feature type="region of interest" description="Disordered" evidence="1">
    <location>
        <begin position="101"/>
        <end position="143"/>
    </location>
</feature>
<keyword evidence="3" id="KW-1185">Reference proteome</keyword>
<dbReference type="Proteomes" id="UP001205105">
    <property type="component" value="Unassembled WGS sequence"/>
</dbReference>
<accession>A0AAD5H284</accession>
<feature type="region of interest" description="Disordered" evidence="1">
    <location>
        <begin position="274"/>
        <end position="293"/>
    </location>
</feature>
<sequence length="511" mass="54442">MRRALQGLLFTYCLQEQLSAAQDFEVVEAPLFGRVSGQLAVAREQARVAELKTGEAVQEARVWARVKTGAEAEKEEARHVIEQAHVELDRSERLAGLASELQQQLATDGARQGGGNAGSGPVTAGRAGGSLPTSPRSPVGPMQRAARLARQAADLEEESKRVEAQACYLHREAAQLGELARQKQVKADELELDAAQLEQAADNLEQSVAAALEEAQKEYQARAVQFSLMTFCKLSAEDKQREAGQLERRVKQLTSEAYQLVKQADARAAQAEADLPGAEQAAQHAEAARSALTQARRDAQLLSQRSQQLTGDAEKKMAGAAALAQRAFEKAQESFSVKKAALLEAPEAAGEGAAAGPTTPEVAPQAQRLAGELERVQRGRAAAELHASQLIGQAHEKVAHASRLEHSAERSAEHVRRVLADAAQAHAQEGEALERAQRAGEAASSLAGERMAEQWIALTRTPEWRTLAARFPATIRQLSAAAAAGGDGEGGGAASHVEWVGSGGERHDEAT</sequence>